<feature type="compositionally biased region" description="Polar residues" evidence="1">
    <location>
        <begin position="1"/>
        <end position="15"/>
    </location>
</feature>
<dbReference type="HOGENOM" id="CLU_1208388_0_0_0"/>
<reference evidence="3" key="1">
    <citation type="submission" date="2011-01" db="EMBL/GenBank/DDBJ databases">
        <title>Complete sequence of chromosome of Acidobacterium sp. MP5ACTX9.</title>
        <authorList>
            <consortium name="US DOE Joint Genome Institute"/>
            <person name="Lucas S."/>
            <person name="Copeland A."/>
            <person name="Lapidus A."/>
            <person name="Cheng J.-F."/>
            <person name="Goodwin L."/>
            <person name="Pitluck S."/>
            <person name="Teshima H."/>
            <person name="Detter J.C."/>
            <person name="Han C."/>
            <person name="Tapia R."/>
            <person name="Land M."/>
            <person name="Hauser L."/>
            <person name="Kyrpides N."/>
            <person name="Ivanova N."/>
            <person name="Ovchinnikova G."/>
            <person name="Pagani I."/>
            <person name="Rawat S.R."/>
            <person name="Mannisto M."/>
            <person name="Haggblom M.M."/>
            <person name="Woyke T."/>
        </authorList>
    </citation>
    <scope>NUCLEOTIDE SEQUENCE [LARGE SCALE GENOMIC DNA]</scope>
    <source>
        <strain evidence="3">MP5ACTX9</strain>
    </source>
</reference>
<evidence type="ECO:0000313" key="2">
    <source>
        <dbReference type="EMBL" id="ADW67185.1"/>
    </source>
</evidence>
<dbReference type="eggNOG" id="ENOG502ZTQY">
    <property type="taxonomic scope" value="Bacteria"/>
</dbReference>
<dbReference type="KEGG" id="acm:AciX9_0098"/>
<dbReference type="RefSeq" id="WP_013578514.1">
    <property type="nucleotide sequence ID" value="NC_015064.1"/>
</dbReference>
<keyword evidence="3" id="KW-1185">Reference proteome</keyword>
<name>E8X4Z3_GRATM</name>
<dbReference type="EMBL" id="CP002480">
    <property type="protein sequence ID" value="ADW67185.1"/>
    <property type="molecule type" value="Genomic_DNA"/>
</dbReference>
<evidence type="ECO:0000313" key="3">
    <source>
        <dbReference type="Proteomes" id="UP000000343"/>
    </source>
</evidence>
<protein>
    <submittedName>
        <fullName evidence="2">Uncharacterized protein</fullName>
    </submittedName>
</protein>
<organism evidence="3">
    <name type="scientific">Granulicella tundricola (strain ATCC BAA-1859 / DSM 23138 / MP5ACTX9)</name>
    <dbReference type="NCBI Taxonomy" id="1198114"/>
    <lineage>
        <taxon>Bacteria</taxon>
        <taxon>Pseudomonadati</taxon>
        <taxon>Acidobacteriota</taxon>
        <taxon>Terriglobia</taxon>
        <taxon>Terriglobales</taxon>
        <taxon>Acidobacteriaceae</taxon>
        <taxon>Granulicella</taxon>
    </lineage>
</organism>
<dbReference type="Proteomes" id="UP000000343">
    <property type="component" value="Chromosome"/>
</dbReference>
<dbReference type="PaxDb" id="1198114-AciX9_0098"/>
<proteinExistence type="predicted"/>
<dbReference type="OrthoDB" id="9961134at2"/>
<feature type="region of interest" description="Disordered" evidence="1">
    <location>
        <begin position="1"/>
        <end position="66"/>
    </location>
</feature>
<dbReference type="AlphaFoldDB" id="E8X4Z3"/>
<evidence type="ECO:0000256" key="1">
    <source>
        <dbReference type="SAM" id="MobiDB-lite"/>
    </source>
</evidence>
<sequence length="229" mass="24455">MMEHTTGSANLPTTVKDSEEGVKSSLDVSAASTAGEPRDGMTASHGGVVSGTPAAQQWKSKSRKRETEASICVSATMIDTEDPAEAQLATVIQDLWTAHGVKLKSATSAKETQGKAKDELAKVKLELAASLHTYKGRFARLGCGGQWSQFLRLQGIPRTTADSYVRRHERSIVGTANCSDGAIRQPTVADVALLVAKITPKLIPLLISDALMKHFLTQVQMAIPLSETK</sequence>
<accession>E8X4Z3</accession>
<gene>
    <name evidence="2" type="ordered locus">AciX9_0098</name>
</gene>